<evidence type="ECO:0000256" key="2">
    <source>
        <dbReference type="ARBA" id="ARBA00022793"/>
    </source>
</evidence>
<evidence type="ECO:0000313" key="9">
    <source>
        <dbReference type="Proteomes" id="UP000627781"/>
    </source>
</evidence>
<dbReference type="EMBL" id="JACSRA010000034">
    <property type="protein sequence ID" value="MBD7913051.1"/>
    <property type="molecule type" value="Genomic_DNA"/>
</dbReference>
<dbReference type="SUPFAM" id="SSF50621">
    <property type="entry name" value="Alanine racemase C-terminal domain-like"/>
    <property type="match status" value="1"/>
</dbReference>
<dbReference type="PANTHER" id="PTHR43727">
    <property type="entry name" value="DIAMINOPIMELATE DECARBOXYLASE"/>
    <property type="match status" value="1"/>
</dbReference>
<gene>
    <name evidence="8" type="ORF">H9661_16990</name>
</gene>
<dbReference type="PRINTS" id="PR01181">
    <property type="entry name" value="DAPDCRBXLASE"/>
</dbReference>
<protein>
    <submittedName>
        <fullName evidence="8">Diaminopimelate decarboxylase</fullName>
    </submittedName>
</protein>
<evidence type="ECO:0000256" key="3">
    <source>
        <dbReference type="ARBA" id="ARBA00022898"/>
    </source>
</evidence>
<dbReference type="PANTHER" id="PTHR43727:SF2">
    <property type="entry name" value="GROUP IV DECARBOXYLASE"/>
    <property type="match status" value="1"/>
</dbReference>
<comment type="similarity">
    <text evidence="5">Belongs to the Orn/Lys/Arg decarboxylase class-II family.</text>
</comment>
<dbReference type="PRINTS" id="PR01179">
    <property type="entry name" value="ODADCRBXLASE"/>
</dbReference>
<evidence type="ECO:0000256" key="4">
    <source>
        <dbReference type="ARBA" id="ARBA00023239"/>
    </source>
</evidence>
<dbReference type="InterPro" id="IPR009006">
    <property type="entry name" value="Ala_racemase/Decarboxylase_C"/>
</dbReference>
<dbReference type="Pfam" id="PF00278">
    <property type="entry name" value="Orn_DAP_Arg_deC"/>
    <property type="match status" value="1"/>
</dbReference>
<dbReference type="RefSeq" id="WP_191769953.1">
    <property type="nucleotide sequence ID" value="NZ_JACSRA010000034.1"/>
</dbReference>
<feature type="domain" description="Orn/DAP/Arg decarboxylase 2 C-terminal" evidence="6">
    <location>
        <begin position="23"/>
        <end position="372"/>
    </location>
</feature>
<name>A0ABR8PY08_9CLOT</name>
<evidence type="ECO:0000256" key="5">
    <source>
        <dbReference type="RuleBase" id="RU003737"/>
    </source>
</evidence>
<evidence type="ECO:0000256" key="1">
    <source>
        <dbReference type="ARBA" id="ARBA00001933"/>
    </source>
</evidence>
<dbReference type="InterPro" id="IPR022643">
    <property type="entry name" value="De-COase2_C"/>
</dbReference>
<dbReference type="InterPro" id="IPR002986">
    <property type="entry name" value="DAP_deCOOHase_LysA"/>
</dbReference>
<evidence type="ECO:0000313" key="8">
    <source>
        <dbReference type="EMBL" id="MBD7913051.1"/>
    </source>
</evidence>
<dbReference type="SUPFAM" id="SSF51419">
    <property type="entry name" value="PLP-binding barrel"/>
    <property type="match status" value="1"/>
</dbReference>
<comment type="caution">
    <text evidence="8">The sequence shown here is derived from an EMBL/GenBank/DDBJ whole genome shotgun (WGS) entry which is preliminary data.</text>
</comment>
<feature type="domain" description="Orn/DAP/Arg decarboxylase 2 N-terminal" evidence="7">
    <location>
        <begin position="28"/>
        <end position="278"/>
    </location>
</feature>
<evidence type="ECO:0000259" key="6">
    <source>
        <dbReference type="Pfam" id="PF00278"/>
    </source>
</evidence>
<keyword evidence="2" id="KW-0210">Decarboxylase</keyword>
<keyword evidence="3" id="KW-0663">Pyridoxal phosphate</keyword>
<evidence type="ECO:0000259" key="7">
    <source>
        <dbReference type="Pfam" id="PF02784"/>
    </source>
</evidence>
<keyword evidence="4" id="KW-0456">Lyase</keyword>
<dbReference type="InterPro" id="IPR000183">
    <property type="entry name" value="Orn/DAP/Arg_de-COase"/>
</dbReference>
<reference evidence="8 9" key="1">
    <citation type="submission" date="2020-08" db="EMBL/GenBank/DDBJ databases">
        <title>A Genomic Blueprint of the Chicken Gut Microbiome.</title>
        <authorList>
            <person name="Gilroy R."/>
            <person name="Ravi A."/>
            <person name="Getino M."/>
            <person name="Pursley I."/>
            <person name="Horton D.L."/>
            <person name="Alikhan N.-F."/>
            <person name="Baker D."/>
            <person name="Gharbi K."/>
            <person name="Hall N."/>
            <person name="Watson M."/>
            <person name="Adriaenssens E.M."/>
            <person name="Foster-Nyarko E."/>
            <person name="Jarju S."/>
            <person name="Secka A."/>
            <person name="Antonio M."/>
            <person name="Oren A."/>
            <person name="Chaudhuri R."/>
            <person name="La Ragione R.M."/>
            <person name="Hildebrand F."/>
            <person name="Pallen M.J."/>
        </authorList>
    </citation>
    <scope>NUCLEOTIDE SEQUENCE [LARGE SCALE GENOMIC DNA]</scope>
    <source>
        <strain evidence="8 9">Sa3CVN1</strain>
    </source>
</reference>
<dbReference type="Gene3D" id="2.40.37.10">
    <property type="entry name" value="Lyase, Ornithine Decarboxylase, Chain A, domain 1"/>
    <property type="match status" value="1"/>
</dbReference>
<accession>A0ABR8PY08</accession>
<dbReference type="InterPro" id="IPR022644">
    <property type="entry name" value="De-COase2_N"/>
</dbReference>
<keyword evidence="9" id="KW-1185">Reference proteome</keyword>
<dbReference type="Pfam" id="PF02784">
    <property type="entry name" value="Orn_Arg_deC_N"/>
    <property type="match status" value="1"/>
</dbReference>
<dbReference type="Gene3D" id="3.20.20.10">
    <property type="entry name" value="Alanine racemase"/>
    <property type="match status" value="1"/>
</dbReference>
<dbReference type="InterPro" id="IPR029066">
    <property type="entry name" value="PLP-binding_barrel"/>
</dbReference>
<organism evidence="8 9">
    <name type="scientific">Clostridium cibarium</name>
    <dbReference type="NCBI Taxonomy" id="2762247"/>
    <lineage>
        <taxon>Bacteria</taxon>
        <taxon>Bacillati</taxon>
        <taxon>Bacillota</taxon>
        <taxon>Clostridia</taxon>
        <taxon>Eubacteriales</taxon>
        <taxon>Clostridiaceae</taxon>
        <taxon>Clostridium</taxon>
    </lineage>
</organism>
<sequence>MKYCGVKDKDIIKAVEEYRTPLYIYDKAKIKEQYDYLKENIPRQFSIYYSMKANPLLGICEIYKSLGSGIEVASAGEIYVALEAGFKGKDILFTSPAKSEDELKFAIQNDVYCINAESIEELNIINELAVKHNKVVDIGLRINPDFDLNGASMKMTGIPTQFGIDQPLIKEAFKILKNLHNIKLVGIHVYTGSHILNVENIINNFEGIFKLANDLQIKYNFDMKVLDIGGGFGIPYFKSESSLDMITLKVKLQELWNRYVSSFRDTRIIIESGKFLMAESGDYVVSLLYKKHCKGINYLICNGGINHHEPVSILGKRNFPVDIIVRGNINREVQEEVYDIVGPLLTTRDLIGRKMKLLSPEVGDLLVLRNSGAYGLTHSTSAFLSHETPAEVIVDEGKIFLLRERGNYKDYINSQKHLCR</sequence>
<dbReference type="Proteomes" id="UP000627781">
    <property type="component" value="Unassembled WGS sequence"/>
</dbReference>
<comment type="cofactor">
    <cofactor evidence="1">
        <name>pyridoxal 5'-phosphate</name>
        <dbReference type="ChEBI" id="CHEBI:597326"/>
    </cofactor>
</comment>
<proteinExistence type="inferred from homology"/>